<feature type="transmembrane region" description="Helical" evidence="7">
    <location>
        <begin position="7"/>
        <end position="25"/>
    </location>
</feature>
<feature type="domain" description="EamA" evidence="8">
    <location>
        <begin position="9"/>
        <end position="140"/>
    </location>
</feature>
<dbReference type="InterPro" id="IPR050638">
    <property type="entry name" value="AA-Vitamin_Transporters"/>
</dbReference>
<dbReference type="RefSeq" id="WP_002586177.1">
    <property type="nucleotide sequence ID" value="NZ_KB850976.1"/>
</dbReference>
<dbReference type="Proteomes" id="UP000013085">
    <property type="component" value="Unassembled WGS sequence"/>
</dbReference>
<dbReference type="PATRIC" id="fig|999408.3.peg.362"/>
<proteinExistence type="inferred from homology"/>
<feature type="transmembrane region" description="Helical" evidence="7">
    <location>
        <begin position="123"/>
        <end position="141"/>
    </location>
</feature>
<dbReference type="HOGENOM" id="CLU_033863_4_1_9"/>
<feature type="transmembrane region" description="Helical" evidence="7">
    <location>
        <begin position="67"/>
        <end position="84"/>
    </location>
</feature>
<feature type="transmembrane region" description="Helical" evidence="7">
    <location>
        <begin position="37"/>
        <end position="55"/>
    </location>
</feature>
<keyword evidence="3" id="KW-1003">Cell membrane</keyword>
<dbReference type="GeneID" id="57963752"/>
<keyword evidence="6 7" id="KW-0472">Membrane</keyword>
<name>A0A0E2HHT5_9FIRM</name>
<dbReference type="InterPro" id="IPR037185">
    <property type="entry name" value="EmrE-like"/>
</dbReference>
<dbReference type="InterPro" id="IPR000620">
    <property type="entry name" value="EamA_dom"/>
</dbReference>
<reference evidence="9 10" key="1">
    <citation type="submission" date="2013-01" db="EMBL/GenBank/DDBJ databases">
        <title>The Genome Sequence of Clostridium clostridioforme 90A8.</title>
        <authorList>
            <consortium name="The Broad Institute Genome Sequencing Platform"/>
            <person name="Earl A."/>
            <person name="Ward D."/>
            <person name="Feldgarden M."/>
            <person name="Gevers D."/>
            <person name="Courvalin P."/>
            <person name="Lambert T."/>
            <person name="Walker B."/>
            <person name="Young S.K."/>
            <person name="Zeng Q."/>
            <person name="Gargeya S."/>
            <person name="Fitzgerald M."/>
            <person name="Haas B."/>
            <person name="Abouelleil A."/>
            <person name="Alvarado L."/>
            <person name="Arachchi H.M."/>
            <person name="Berlin A.M."/>
            <person name="Chapman S.B."/>
            <person name="Dewar J."/>
            <person name="Goldberg J."/>
            <person name="Griggs A."/>
            <person name="Gujja S."/>
            <person name="Hansen M."/>
            <person name="Howarth C."/>
            <person name="Imamovic A."/>
            <person name="Larimer J."/>
            <person name="McCowan C."/>
            <person name="Murphy C."/>
            <person name="Neiman D."/>
            <person name="Pearson M."/>
            <person name="Priest M."/>
            <person name="Roberts A."/>
            <person name="Saif S."/>
            <person name="Shea T."/>
            <person name="Sisk P."/>
            <person name="Sykes S."/>
            <person name="Wortman J."/>
            <person name="Nusbaum C."/>
            <person name="Birren B."/>
        </authorList>
    </citation>
    <scope>NUCLEOTIDE SEQUENCE [LARGE SCALE GENOMIC DNA]</scope>
    <source>
        <strain evidence="9 10">90A8</strain>
    </source>
</reference>
<evidence type="ECO:0000313" key="9">
    <source>
        <dbReference type="EMBL" id="ENZ20398.1"/>
    </source>
</evidence>
<comment type="subcellular location">
    <subcellularLocation>
        <location evidence="1">Cell membrane</location>
        <topology evidence="1">Multi-pass membrane protein</topology>
    </subcellularLocation>
</comment>
<organism evidence="9 10">
    <name type="scientific">[Clostridium] clostridioforme 90A8</name>
    <dbReference type="NCBI Taxonomy" id="999408"/>
    <lineage>
        <taxon>Bacteria</taxon>
        <taxon>Bacillati</taxon>
        <taxon>Bacillota</taxon>
        <taxon>Clostridia</taxon>
        <taxon>Lachnospirales</taxon>
        <taxon>Lachnospiraceae</taxon>
        <taxon>Enterocloster</taxon>
    </lineage>
</organism>
<evidence type="ECO:0000256" key="6">
    <source>
        <dbReference type="ARBA" id="ARBA00023136"/>
    </source>
</evidence>
<dbReference type="PANTHER" id="PTHR32322:SF18">
    <property type="entry name" value="S-ADENOSYLMETHIONINE_S-ADENOSYLHOMOCYSTEINE TRANSPORTER"/>
    <property type="match status" value="1"/>
</dbReference>
<feature type="transmembrane region" description="Helical" evidence="7">
    <location>
        <begin position="96"/>
        <end position="116"/>
    </location>
</feature>
<dbReference type="SUPFAM" id="SSF103481">
    <property type="entry name" value="Multidrug resistance efflux transporter EmrE"/>
    <property type="match status" value="2"/>
</dbReference>
<feature type="transmembrane region" description="Helical" evidence="7">
    <location>
        <begin position="218"/>
        <end position="238"/>
    </location>
</feature>
<feature type="domain" description="EamA" evidence="8">
    <location>
        <begin position="152"/>
        <end position="288"/>
    </location>
</feature>
<evidence type="ECO:0000256" key="5">
    <source>
        <dbReference type="ARBA" id="ARBA00022989"/>
    </source>
</evidence>
<evidence type="ECO:0000313" key="10">
    <source>
        <dbReference type="Proteomes" id="UP000013085"/>
    </source>
</evidence>
<evidence type="ECO:0000259" key="8">
    <source>
        <dbReference type="Pfam" id="PF00892"/>
    </source>
</evidence>
<evidence type="ECO:0000256" key="2">
    <source>
        <dbReference type="ARBA" id="ARBA00007362"/>
    </source>
</evidence>
<comment type="caution">
    <text evidence="9">The sequence shown here is derived from an EMBL/GenBank/DDBJ whole genome shotgun (WGS) entry which is preliminary data.</text>
</comment>
<evidence type="ECO:0000256" key="1">
    <source>
        <dbReference type="ARBA" id="ARBA00004651"/>
    </source>
</evidence>
<keyword evidence="5 7" id="KW-1133">Transmembrane helix</keyword>
<dbReference type="EMBL" id="AGYR01000001">
    <property type="protein sequence ID" value="ENZ20398.1"/>
    <property type="molecule type" value="Genomic_DNA"/>
</dbReference>
<dbReference type="Pfam" id="PF00892">
    <property type="entry name" value="EamA"/>
    <property type="match status" value="2"/>
</dbReference>
<evidence type="ECO:0000256" key="7">
    <source>
        <dbReference type="SAM" id="Phobius"/>
    </source>
</evidence>
<protein>
    <recommendedName>
        <fullName evidence="8">EamA domain-containing protein</fullName>
    </recommendedName>
</protein>
<gene>
    <name evidence="9" type="ORF">HMPREF1090_00333</name>
</gene>
<dbReference type="AlphaFoldDB" id="A0A0E2HHT5"/>
<feature type="transmembrane region" description="Helical" evidence="7">
    <location>
        <begin position="188"/>
        <end position="206"/>
    </location>
</feature>
<evidence type="ECO:0000256" key="4">
    <source>
        <dbReference type="ARBA" id="ARBA00022692"/>
    </source>
</evidence>
<feature type="transmembrane region" description="Helical" evidence="7">
    <location>
        <begin position="273"/>
        <end position="289"/>
    </location>
</feature>
<sequence>MKLNRTAAGHLAAFVTILIWGTTFISTKMLLRTFSPVEILFIRFVIGYLALWLVCPRSLRLSSARQEALYAAAGFCGVAIYYLLENIALTYTLASNVGVIISIAPFFTAILGWMFLGGERPRFRFFAGFLLAMAGISLISFGNETALSLNPTGDLLAVAAAVIWAVYSTLTKKISALGHGTVQSTRRTFFYGILFMVPALAFMDFRMTPVQFTDMKNILNLLFLGLGASALCFVTWNTGVKILGAVKTSIYIYMVPVITTLTSALILKEPVTVPAALGIIMTLAGLFLSEQKTTGKGEPKIWTTKMKNV</sequence>
<feature type="transmembrane region" description="Helical" evidence="7">
    <location>
        <begin position="147"/>
        <end position="167"/>
    </location>
</feature>
<accession>A0A0E2HHT5</accession>
<evidence type="ECO:0000256" key="3">
    <source>
        <dbReference type="ARBA" id="ARBA00022475"/>
    </source>
</evidence>
<dbReference type="GO" id="GO:0005886">
    <property type="term" value="C:plasma membrane"/>
    <property type="evidence" value="ECO:0007669"/>
    <property type="project" value="UniProtKB-SubCell"/>
</dbReference>
<dbReference type="PANTHER" id="PTHR32322">
    <property type="entry name" value="INNER MEMBRANE TRANSPORTER"/>
    <property type="match status" value="1"/>
</dbReference>
<feature type="transmembrane region" description="Helical" evidence="7">
    <location>
        <begin position="250"/>
        <end position="267"/>
    </location>
</feature>
<comment type="similarity">
    <text evidence="2">Belongs to the EamA transporter family.</text>
</comment>
<keyword evidence="4 7" id="KW-0812">Transmembrane</keyword>